<gene>
    <name evidence="1" type="ORF">C5U62_30855</name>
</gene>
<comment type="caution">
    <text evidence="1">The sequence shown here is derived from an EMBL/GenBank/DDBJ whole genome shotgun (WGS) entry which is preliminary data.</text>
</comment>
<dbReference type="Proteomes" id="UP000244178">
    <property type="component" value="Unassembled WGS sequence"/>
</dbReference>
<name>A0A2T6GC38_9PSED</name>
<reference evidence="1 2" key="1">
    <citation type="submission" date="2018-03" db="EMBL/GenBank/DDBJ databases">
        <title>Draft genome sequence of the plant growth promoting rhizobacterium Pseudomonas protegens strain BNJ-SS-45 isolated from wheat (Triticum aestivum) rhizosphere.</title>
        <authorList>
            <person name="Bajpai A."/>
            <person name="Shende K."/>
            <person name="Meena N."/>
            <person name="Upadhyayula S.R."/>
            <person name="Suravajhala P."/>
            <person name="Medicherla K.M."/>
            <person name="Johri B.N."/>
        </authorList>
    </citation>
    <scope>NUCLEOTIDE SEQUENCE [LARGE SCALE GENOMIC DNA]</scope>
    <source>
        <strain evidence="1 2">BNJ-SS-45</strain>
    </source>
</reference>
<proteinExistence type="predicted"/>
<sequence>MMKDFSLIVEVFGADEVCRVISALSIGLLTSVRSGLMSLEEAEQILFTPRTEKVLRDKGVSSVICDLVLECCELEDVLSLLPHRYEKNIDMLVERFSGVLSSICAPDMQWKLARLR</sequence>
<dbReference type="Pfam" id="PF13108">
    <property type="entry name" value="DUF3969"/>
    <property type="match status" value="1"/>
</dbReference>
<dbReference type="AlphaFoldDB" id="A0A2T6GC38"/>
<evidence type="ECO:0008006" key="3">
    <source>
        <dbReference type="Google" id="ProtNLM"/>
    </source>
</evidence>
<evidence type="ECO:0000313" key="2">
    <source>
        <dbReference type="Proteomes" id="UP000244178"/>
    </source>
</evidence>
<accession>A0A2T6GC38</accession>
<dbReference type="InterPro" id="IPR025083">
    <property type="entry name" value="DUF3969"/>
</dbReference>
<dbReference type="EMBL" id="PYJM01000010">
    <property type="protein sequence ID" value="PUA41719.1"/>
    <property type="molecule type" value="Genomic_DNA"/>
</dbReference>
<organism evidence="1 2">
    <name type="scientific">Pseudomonas protegens</name>
    <dbReference type="NCBI Taxonomy" id="380021"/>
    <lineage>
        <taxon>Bacteria</taxon>
        <taxon>Pseudomonadati</taxon>
        <taxon>Pseudomonadota</taxon>
        <taxon>Gammaproteobacteria</taxon>
        <taxon>Pseudomonadales</taxon>
        <taxon>Pseudomonadaceae</taxon>
        <taxon>Pseudomonas</taxon>
    </lineage>
</organism>
<evidence type="ECO:0000313" key="1">
    <source>
        <dbReference type="EMBL" id="PUA41719.1"/>
    </source>
</evidence>
<protein>
    <recommendedName>
        <fullName evidence="3">DUF3969 family protein</fullName>
    </recommendedName>
</protein>